<keyword evidence="2" id="KW-1185">Reference proteome</keyword>
<dbReference type="Pfam" id="PF06545">
    <property type="entry name" value="AllG"/>
    <property type="match status" value="1"/>
</dbReference>
<evidence type="ECO:0000313" key="1">
    <source>
        <dbReference type="EMBL" id="ACY98514.1"/>
    </source>
</evidence>
<dbReference type="STRING" id="471852.Tcur_2972"/>
<dbReference type="Proteomes" id="UP000001918">
    <property type="component" value="Chromosome"/>
</dbReference>
<dbReference type="InterPro" id="IPR024033">
    <property type="entry name" value="OXTCase_su_AllG_h-dom"/>
</dbReference>
<proteinExistence type="predicted"/>
<sequence>MSRLGGLLGREPVVVAVGAPAPAEALEQRAVAVLRVRWRPPPAAAVEALNAVLGDPRHAQADATAAERLLAARPHLVDVRPAGQALGLEPDVLLHAGPPLEWERAAGPMRGALIGAVLLEGLASSPEEAERALACGAVRLEPCHRRAAVAPMAGVISASMWVLVVEDAAERPPRRACCPLLEGPGEALRHGAYGPQVIGRLRWMGAVLGPVLRRALRRHGPVDLVALAAQALQMGDELHARTRAATLLLLGELAADIAAAGAPPPDLAAVLRFLSGNDHFFLGAAMAAAKVSADAARGVPGSGAVVAMACNGTDFGVQLSGTGDRWFTGPAGPREAASGIGDSAIMETVGLGAFAPAARRMRQITLAEHPVFRVPPSPAGTATGIDVTRVVRTGILPVIGTARPGAAPFEPPPQVFADALRALARQVR</sequence>
<dbReference type="RefSeq" id="WP_012853298.1">
    <property type="nucleotide sequence ID" value="NC_013510.1"/>
</dbReference>
<dbReference type="KEGG" id="tcu:Tcur_2972"/>
<organism evidence="1 2">
    <name type="scientific">Thermomonospora curvata (strain ATCC 19995 / DSM 43183 / JCM 3096 / KCTC 9072 / NBRC 15933 / NCIMB 10081 / Henssen B9)</name>
    <dbReference type="NCBI Taxonomy" id="471852"/>
    <lineage>
        <taxon>Bacteria</taxon>
        <taxon>Bacillati</taxon>
        <taxon>Actinomycetota</taxon>
        <taxon>Actinomycetes</taxon>
        <taxon>Streptosporangiales</taxon>
        <taxon>Thermomonosporaceae</taxon>
        <taxon>Thermomonospora</taxon>
    </lineage>
</organism>
<dbReference type="Gene3D" id="3.90.1710.10">
    <property type="entry name" value="Enterococcus faecalis V583 domain"/>
    <property type="match status" value="1"/>
</dbReference>
<evidence type="ECO:0000313" key="2">
    <source>
        <dbReference type="Proteomes" id="UP000001918"/>
    </source>
</evidence>
<dbReference type="EMBL" id="CP001738">
    <property type="protein sequence ID" value="ACY98514.1"/>
    <property type="molecule type" value="Genomic_DNA"/>
</dbReference>
<name>D1A7Z2_THECD</name>
<dbReference type="eggNOG" id="COG0074">
    <property type="taxonomic scope" value="Bacteria"/>
</dbReference>
<dbReference type="InterPro" id="IPR009499">
    <property type="entry name" value="AllG-like"/>
</dbReference>
<accession>D1A7Z2</accession>
<protein>
    <recommendedName>
        <fullName evidence="3">DUF1116 domain-containing protein</fullName>
    </recommendedName>
</protein>
<dbReference type="HOGENOM" id="CLU_036192_0_0_11"/>
<dbReference type="Gene3D" id="3.90.1700.10">
    <property type="entry name" value="v583 domain like"/>
    <property type="match status" value="2"/>
</dbReference>
<dbReference type="Gene3D" id="1.10.10.660">
    <property type="entry name" value="conserved protein of unknown function from Enterococcus faecalis V583"/>
    <property type="match status" value="1"/>
</dbReference>
<reference evidence="1 2" key="1">
    <citation type="journal article" date="2011" name="Stand. Genomic Sci.">
        <title>Complete genome sequence of Thermomonospora curvata type strain (B9).</title>
        <authorList>
            <person name="Chertkov O."/>
            <person name="Sikorski J."/>
            <person name="Nolan M."/>
            <person name="Lapidus A."/>
            <person name="Lucas S."/>
            <person name="Del Rio T.G."/>
            <person name="Tice H."/>
            <person name="Cheng J.F."/>
            <person name="Goodwin L."/>
            <person name="Pitluck S."/>
            <person name="Liolios K."/>
            <person name="Ivanova N."/>
            <person name="Mavromatis K."/>
            <person name="Mikhailova N."/>
            <person name="Ovchinnikova G."/>
            <person name="Pati A."/>
            <person name="Chen A."/>
            <person name="Palaniappan K."/>
            <person name="Djao O.D."/>
            <person name="Land M."/>
            <person name="Hauser L."/>
            <person name="Chang Y.J."/>
            <person name="Jeffries C.D."/>
            <person name="Brettin T."/>
            <person name="Han C."/>
            <person name="Detter J.C."/>
            <person name="Rohde M."/>
            <person name="Goker M."/>
            <person name="Woyke T."/>
            <person name="Bristow J."/>
            <person name="Eisen J.A."/>
            <person name="Markowitz V."/>
            <person name="Hugenholtz P."/>
            <person name="Klenk H.P."/>
            <person name="Kyrpides N.C."/>
        </authorList>
    </citation>
    <scope>NUCLEOTIDE SEQUENCE [LARGE SCALE GENOMIC DNA]</scope>
    <source>
        <strain evidence="2">ATCC 19995 / DSM 43183 / JCM 3096 / KCTC 9072 / NBRC 15933 / NCIMB 10081 / Henssen B9</strain>
    </source>
</reference>
<evidence type="ECO:0008006" key="3">
    <source>
        <dbReference type="Google" id="ProtNLM"/>
    </source>
</evidence>
<gene>
    <name evidence="1" type="ordered locus">Tcur_2972</name>
</gene>
<dbReference type="AlphaFoldDB" id="D1A7Z2"/>